<evidence type="ECO:0000313" key="1">
    <source>
        <dbReference type="EMBL" id="TKA94575.1"/>
    </source>
</evidence>
<dbReference type="Proteomes" id="UP000306340">
    <property type="component" value="Unassembled WGS sequence"/>
</dbReference>
<evidence type="ECO:0000313" key="2">
    <source>
        <dbReference type="Proteomes" id="UP000306340"/>
    </source>
</evidence>
<dbReference type="EMBL" id="SWAU01000324">
    <property type="protein sequence ID" value="TKA94575.1"/>
    <property type="molecule type" value="Genomic_DNA"/>
</dbReference>
<dbReference type="AlphaFoldDB" id="A0A4U0YSD3"/>
<accession>A0A4U0YSD3</accession>
<protein>
    <submittedName>
        <fullName evidence="1">Uncharacterized protein</fullName>
    </submittedName>
</protein>
<comment type="caution">
    <text evidence="1">The sequence shown here is derived from an EMBL/GenBank/DDBJ whole genome shotgun (WGS) entry which is preliminary data.</text>
</comment>
<name>A0A4U0YSD3_9RHOB</name>
<proteinExistence type="predicted"/>
<organism evidence="1 2">
    <name type="scientific">Cereibacter changlensis</name>
    <dbReference type="NCBI Taxonomy" id="402884"/>
    <lineage>
        <taxon>Bacteria</taxon>
        <taxon>Pseudomonadati</taxon>
        <taxon>Pseudomonadota</taxon>
        <taxon>Alphaproteobacteria</taxon>
        <taxon>Rhodobacterales</taxon>
        <taxon>Paracoccaceae</taxon>
        <taxon>Cereibacter</taxon>
    </lineage>
</organism>
<sequence length="74" mass="8413">MSALTINPPETFWLESSFLLPPPERHQPLMVKPASASTLAKRVMLYTFKRKTRIDGEVTILTAQQHPDEDHLLA</sequence>
<dbReference type="RefSeq" id="WP_136794318.1">
    <property type="nucleotide sequence ID" value="NZ_SWAU01000324.1"/>
</dbReference>
<gene>
    <name evidence="1" type="ORF">FAZ78_21615</name>
</gene>
<feature type="non-terminal residue" evidence="1">
    <location>
        <position position="74"/>
    </location>
</feature>
<reference evidence="1 2" key="1">
    <citation type="submission" date="2019-04" db="EMBL/GenBank/DDBJ databases">
        <title>Crypto-aerobic microbial life in anoxic (sulfidic) marine sediments.</title>
        <authorList>
            <person name="Bhattacharya S."/>
            <person name="Roy C."/>
            <person name="Mondal N."/>
            <person name="Sarkar J."/>
            <person name="Mandal S."/>
            <person name="Rameez M.J."/>
            <person name="Ghosh W."/>
        </authorList>
    </citation>
    <scope>NUCLEOTIDE SEQUENCE [LARGE SCALE GENOMIC DNA]</scope>
    <source>
        <strain evidence="1 2">SBBC</strain>
    </source>
</reference>